<organism evidence="1 2">
    <name type="scientific">Niveibacterium microcysteis</name>
    <dbReference type="NCBI Taxonomy" id="2811415"/>
    <lineage>
        <taxon>Bacteria</taxon>
        <taxon>Pseudomonadati</taxon>
        <taxon>Pseudomonadota</taxon>
        <taxon>Betaproteobacteria</taxon>
        <taxon>Rhodocyclales</taxon>
        <taxon>Rhodocyclaceae</taxon>
        <taxon>Niveibacterium</taxon>
    </lineage>
</organism>
<keyword evidence="2" id="KW-1185">Reference proteome</keyword>
<dbReference type="Proteomes" id="UP000663570">
    <property type="component" value="Chromosome"/>
</dbReference>
<dbReference type="EMBL" id="CP071060">
    <property type="protein sequence ID" value="QSI76276.1"/>
    <property type="molecule type" value="Genomic_DNA"/>
</dbReference>
<evidence type="ECO:0000313" key="2">
    <source>
        <dbReference type="Proteomes" id="UP000663570"/>
    </source>
</evidence>
<proteinExistence type="predicted"/>
<evidence type="ECO:0008006" key="3">
    <source>
        <dbReference type="Google" id="ProtNLM"/>
    </source>
</evidence>
<gene>
    <name evidence="1" type="ORF">JY500_17675</name>
</gene>
<accession>A0ABX7M5R3</accession>
<sequence length="181" mass="19552">MRDTVFFKTEAGAQEITARQIRLHPRVRSLLVLIDGKHRAGELLDTLQTIGVTEDSFRELIGHGLIAGTGAEANAPPVAIEASPDAPDTEIPAAAGEDVAQAAPADEQEQRRALYAYFNLHIRETLGLRGFMLQLQVEKAETLADYAAIRDQFLAAARKSKGEVVAAAMQAELDRLLAPPA</sequence>
<protein>
    <recommendedName>
        <fullName evidence="3">Proline-rich protein</fullName>
    </recommendedName>
</protein>
<evidence type="ECO:0000313" key="1">
    <source>
        <dbReference type="EMBL" id="QSI76276.1"/>
    </source>
</evidence>
<dbReference type="RefSeq" id="WP_172204928.1">
    <property type="nucleotide sequence ID" value="NZ_CP071060.1"/>
</dbReference>
<name>A0ABX7M5R3_9RHOO</name>
<reference evidence="1 2" key="1">
    <citation type="submission" date="2021-02" db="EMBL/GenBank/DDBJ databases">
        <title>Niveibacterium changnyeongensis HC41.</title>
        <authorList>
            <person name="Kang M."/>
        </authorList>
    </citation>
    <scope>NUCLEOTIDE SEQUENCE [LARGE SCALE GENOMIC DNA]</scope>
    <source>
        <strain evidence="1 2">HC41</strain>
    </source>
</reference>